<gene>
    <name evidence="2" type="primary">Dsim\GD19121</name>
    <name evidence="2" type="ORF">Dsim_GD19121</name>
</gene>
<dbReference type="OMA" id="HKNEHGP"/>
<dbReference type="AlphaFoldDB" id="B4QWF2"/>
<dbReference type="EMBL" id="CM000364">
    <property type="protein sequence ID" value="EDX12643.1"/>
    <property type="molecule type" value="Genomic_DNA"/>
</dbReference>
<evidence type="ECO:0000313" key="2">
    <source>
        <dbReference type="EMBL" id="EDX12643.1"/>
    </source>
</evidence>
<name>B4QWF2_DROSI</name>
<feature type="region of interest" description="Disordered" evidence="1">
    <location>
        <begin position="183"/>
        <end position="202"/>
    </location>
</feature>
<dbReference type="HOGENOM" id="CLU_117338_0_0_1"/>
<keyword evidence="3" id="KW-1185">Reference proteome</keyword>
<accession>B4QWF2</accession>
<organism evidence="2 3">
    <name type="scientific">Drosophila simulans</name>
    <name type="common">Fruit fly</name>
    <dbReference type="NCBI Taxonomy" id="7240"/>
    <lineage>
        <taxon>Eukaryota</taxon>
        <taxon>Metazoa</taxon>
        <taxon>Ecdysozoa</taxon>
        <taxon>Arthropoda</taxon>
        <taxon>Hexapoda</taxon>
        <taxon>Insecta</taxon>
        <taxon>Pterygota</taxon>
        <taxon>Neoptera</taxon>
        <taxon>Endopterygota</taxon>
        <taxon>Diptera</taxon>
        <taxon>Brachycera</taxon>
        <taxon>Muscomorpha</taxon>
        <taxon>Ephydroidea</taxon>
        <taxon>Drosophilidae</taxon>
        <taxon>Drosophila</taxon>
        <taxon>Sophophora</taxon>
    </lineage>
</organism>
<reference evidence="2 3" key="1">
    <citation type="journal article" date="2007" name="Nature">
        <title>Evolution of genes and genomes on the Drosophila phylogeny.</title>
        <authorList>
            <consortium name="Drosophila 12 Genomes Consortium"/>
            <person name="Clark A.G."/>
            <person name="Eisen M.B."/>
            <person name="Smith D.R."/>
            <person name="Bergman C.M."/>
            <person name="Oliver B."/>
            <person name="Markow T.A."/>
            <person name="Kaufman T.C."/>
            <person name="Kellis M."/>
            <person name="Gelbart W."/>
            <person name="Iyer V.N."/>
            <person name="Pollard D.A."/>
            <person name="Sackton T.B."/>
            <person name="Larracuente A.M."/>
            <person name="Singh N.D."/>
            <person name="Abad J.P."/>
            <person name="Abt D.N."/>
            <person name="Adryan B."/>
            <person name="Aguade M."/>
            <person name="Akashi H."/>
            <person name="Anderson W.W."/>
            <person name="Aquadro C.F."/>
            <person name="Ardell D.H."/>
            <person name="Arguello R."/>
            <person name="Artieri C.G."/>
            <person name="Barbash D.A."/>
            <person name="Barker D."/>
            <person name="Barsanti P."/>
            <person name="Batterham P."/>
            <person name="Batzoglou S."/>
            <person name="Begun D."/>
            <person name="Bhutkar A."/>
            <person name="Blanco E."/>
            <person name="Bosak S.A."/>
            <person name="Bradley R.K."/>
            <person name="Brand A.D."/>
            <person name="Brent M.R."/>
            <person name="Brooks A.N."/>
            <person name="Brown R.H."/>
            <person name="Butlin R.K."/>
            <person name="Caggese C."/>
            <person name="Calvi B.R."/>
            <person name="Bernardo de Carvalho A."/>
            <person name="Caspi A."/>
            <person name="Castrezana S."/>
            <person name="Celniker S.E."/>
            <person name="Chang J.L."/>
            <person name="Chapple C."/>
            <person name="Chatterji S."/>
            <person name="Chinwalla A."/>
            <person name="Civetta A."/>
            <person name="Clifton S.W."/>
            <person name="Comeron J.M."/>
            <person name="Costello J.C."/>
            <person name="Coyne J.A."/>
            <person name="Daub J."/>
            <person name="David R.G."/>
            <person name="Delcher A.L."/>
            <person name="Delehaunty K."/>
            <person name="Do C.B."/>
            <person name="Ebling H."/>
            <person name="Edwards K."/>
            <person name="Eickbush T."/>
            <person name="Evans J.D."/>
            <person name="Filipski A."/>
            <person name="Findeiss S."/>
            <person name="Freyhult E."/>
            <person name="Fulton L."/>
            <person name="Fulton R."/>
            <person name="Garcia A.C."/>
            <person name="Gardiner A."/>
            <person name="Garfield D.A."/>
            <person name="Garvin B.E."/>
            <person name="Gibson G."/>
            <person name="Gilbert D."/>
            <person name="Gnerre S."/>
            <person name="Godfrey J."/>
            <person name="Good R."/>
            <person name="Gotea V."/>
            <person name="Gravely B."/>
            <person name="Greenberg A.J."/>
            <person name="Griffiths-Jones S."/>
            <person name="Gross S."/>
            <person name="Guigo R."/>
            <person name="Gustafson E.A."/>
            <person name="Haerty W."/>
            <person name="Hahn M.W."/>
            <person name="Halligan D.L."/>
            <person name="Halpern A.L."/>
            <person name="Halter G.M."/>
            <person name="Han M.V."/>
            <person name="Heger A."/>
            <person name="Hillier L."/>
            <person name="Hinrichs A.S."/>
            <person name="Holmes I."/>
            <person name="Hoskins R.A."/>
            <person name="Hubisz M.J."/>
            <person name="Hultmark D."/>
            <person name="Huntley M.A."/>
            <person name="Jaffe D.B."/>
            <person name="Jagadeeshan S."/>
            <person name="Jeck W.R."/>
            <person name="Johnson J."/>
            <person name="Jones C.D."/>
            <person name="Jordan W.C."/>
            <person name="Karpen G.H."/>
            <person name="Kataoka E."/>
            <person name="Keightley P.D."/>
            <person name="Kheradpour P."/>
            <person name="Kirkness E.F."/>
            <person name="Koerich L.B."/>
            <person name="Kristiansen K."/>
            <person name="Kudrna D."/>
            <person name="Kulathinal R.J."/>
            <person name="Kumar S."/>
            <person name="Kwok R."/>
            <person name="Lander E."/>
            <person name="Langley C.H."/>
            <person name="Lapoint R."/>
            <person name="Lazzaro B.P."/>
            <person name="Lee S.J."/>
            <person name="Levesque L."/>
            <person name="Li R."/>
            <person name="Lin C.F."/>
            <person name="Lin M.F."/>
            <person name="Lindblad-Toh K."/>
            <person name="Llopart A."/>
            <person name="Long M."/>
            <person name="Low L."/>
            <person name="Lozovsky E."/>
            <person name="Lu J."/>
            <person name="Luo M."/>
            <person name="Machado C.A."/>
            <person name="Makalowski W."/>
            <person name="Marzo M."/>
            <person name="Matsuda M."/>
            <person name="Matzkin L."/>
            <person name="McAllister B."/>
            <person name="McBride C.S."/>
            <person name="McKernan B."/>
            <person name="McKernan K."/>
            <person name="Mendez-Lago M."/>
            <person name="Minx P."/>
            <person name="Mollenhauer M.U."/>
            <person name="Montooth K."/>
            <person name="Mount S.M."/>
            <person name="Mu X."/>
            <person name="Myers E."/>
            <person name="Negre B."/>
            <person name="Newfeld S."/>
            <person name="Nielsen R."/>
            <person name="Noor M.A."/>
            <person name="O'Grady P."/>
            <person name="Pachter L."/>
            <person name="Papaceit M."/>
            <person name="Parisi M.J."/>
            <person name="Parisi M."/>
            <person name="Parts L."/>
            <person name="Pedersen J.S."/>
            <person name="Pesole G."/>
            <person name="Phillippy A.M."/>
            <person name="Ponting C.P."/>
            <person name="Pop M."/>
            <person name="Porcelli D."/>
            <person name="Powell J.R."/>
            <person name="Prohaska S."/>
            <person name="Pruitt K."/>
            <person name="Puig M."/>
            <person name="Quesneville H."/>
            <person name="Ram K.R."/>
            <person name="Rand D."/>
            <person name="Rasmussen M.D."/>
            <person name="Reed L.K."/>
            <person name="Reenan R."/>
            <person name="Reily A."/>
            <person name="Remington K.A."/>
            <person name="Rieger T.T."/>
            <person name="Ritchie M.G."/>
            <person name="Robin C."/>
            <person name="Rogers Y.H."/>
            <person name="Rohde C."/>
            <person name="Rozas J."/>
            <person name="Rubenfield M.J."/>
            <person name="Ruiz A."/>
            <person name="Russo S."/>
            <person name="Salzberg S.L."/>
            <person name="Sanchez-Gracia A."/>
            <person name="Saranga D.J."/>
            <person name="Sato H."/>
            <person name="Schaeffer S.W."/>
            <person name="Schatz M.C."/>
            <person name="Schlenke T."/>
            <person name="Schwartz R."/>
            <person name="Segarra C."/>
            <person name="Singh R.S."/>
            <person name="Sirot L."/>
            <person name="Sirota M."/>
            <person name="Sisneros N.B."/>
            <person name="Smith C.D."/>
            <person name="Smith T.F."/>
            <person name="Spieth J."/>
            <person name="Stage D.E."/>
            <person name="Stark A."/>
            <person name="Stephan W."/>
            <person name="Strausberg R.L."/>
            <person name="Strempel S."/>
            <person name="Sturgill D."/>
            <person name="Sutton G."/>
            <person name="Sutton G.G."/>
            <person name="Tao W."/>
            <person name="Teichmann S."/>
            <person name="Tobari Y.N."/>
            <person name="Tomimura Y."/>
            <person name="Tsolas J.M."/>
            <person name="Valente V.L."/>
            <person name="Venter E."/>
            <person name="Venter J.C."/>
            <person name="Vicario S."/>
            <person name="Vieira F.G."/>
            <person name="Vilella A.J."/>
            <person name="Villasante A."/>
            <person name="Walenz B."/>
            <person name="Wang J."/>
            <person name="Wasserman M."/>
            <person name="Watts T."/>
            <person name="Wilson D."/>
            <person name="Wilson R.K."/>
            <person name="Wing R.A."/>
            <person name="Wolfner M.F."/>
            <person name="Wong A."/>
            <person name="Wong G.K."/>
            <person name="Wu C.I."/>
            <person name="Wu G."/>
            <person name="Yamamoto D."/>
            <person name="Yang H.P."/>
            <person name="Yang S.P."/>
            <person name="Yorke J.A."/>
            <person name="Yoshida K."/>
            <person name="Zdobnov E."/>
            <person name="Zhang P."/>
            <person name="Zhang Y."/>
            <person name="Zimin A.V."/>
            <person name="Baldwin J."/>
            <person name="Abdouelleil A."/>
            <person name="Abdulkadir J."/>
            <person name="Abebe A."/>
            <person name="Abera B."/>
            <person name="Abreu J."/>
            <person name="Acer S.C."/>
            <person name="Aftuck L."/>
            <person name="Alexander A."/>
            <person name="An P."/>
            <person name="Anderson E."/>
            <person name="Anderson S."/>
            <person name="Arachi H."/>
            <person name="Azer M."/>
            <person name="Bachantsang P."/>
            <person name="Barry A."/>
            <person name="Bayul T."/>
            <person name="Berlin A."/>
            <person name="Bessette D."/>
            <person name="Bloom T."/>
            <person name="Blye J."/>
            <person name="Boguslavskiy L."/>
            <person name="Bonnet C."/>
            <person name="Boukhgalter B."/>
            <person name="Bourzgui I."/>
            <person name="Brown A."/>
            <person name="Cahill P."/>
            <person name="Channer S."/>
            <person name="Cheshatsang Y."/>
            <person name="Chuda L."/>
            <person name="Citroen M."/>
            <person name="Collymore A."/>
            <person name="Cooke P."/>
            <person name="Costello M."/>
            <person name="D'Aco K."/>
            <person name="Daza R."/>
            <person name="De Haan G."/>
            <person name="DeGray S."/>
            <person name="DeMaso C."/>
            <person name="Dhargay N."/>
            <person name="Dooley K."/>
            <person name="Dooley E."/>
            <person name="Doricent M."/>
            <person name="Dorje P."/>
            <person name="Dorjee K."/>
            <person name="Dupes A."/>
            <person name="Elong R."/>
            <person name="Falk J."/>
            <person name="Farina A."/>
            <person name="Faro S."/>
            <person name="Ferguson D."/>
            <person name="Fisher S."/>
            <person name="Foley C.D."/>
            <person name="Franke A."/>
            <person name="Friedrich D."/>
            <person name="Gadbois L."/>
            <person name="Gearin G."/>
            <person name="Gearin C.R."/>
            <person name="Giannoukos G."/>
            <person name="Goode T."/>
            <person name="Graham J."/>
            <person name="Grandbois E."/>
            <person name="Grewal S."/>
            <person name="Gyaltsen K."/>
            <person name="Hafez N."/>
            <person name="Hagos B."/>
            <person name="Hall J."/>
            <person name="Henson C."/>
            <person name="Hollinger A."/>
            <person name="Honan T."/>
            <person name="Huard M.D."/>
            <person name="Hughes L."/>
            <person name="Hurhula B."/>
            <person name="Husby M.E."/>
            <person name="Kamat A."/>
            <person name="Kanga B."/>
            <person name="Kashin S."/>
            <person name="Khazanovich D."/>
            <person name="Kisner P."/>
            <person name="Lance K."/>
            <person name="Lara M."/>
            <person name="Lee W."/>
            <person name="Lennon N."/>
            <person name="Letendre F."/>
            <person name="LeVine R."/>
            <person name="Lipovsky A."/>
            <person name="Liu X."/>
            <person name="Liu J."/>
            <person name="Liu S."/>
            <person name="Lokyitsang T."/>
            <person name="Lokyitsang Y."/>
            <person name="Lubonja R."/>
            <person name="Lui A."/>
            <person name="MacDonald P."/>
            <person name="Magnisalis V."/>
            <person name="Maru K."/>
            <person name="Matthews C."/>
            <person name="McCusker W."/>
            <person name="McDonough S."/>
            <person name="Mehta T."/>
            <person name="Meldrim J."/>
            <person name="Meneus L."/>
            <person name="Mihai O."/>
            <person name="Mihalev A."/>
            <person name="Mihova T."/>
            <person name="Mittelman R."/>
            <person name="Mlenga V."/>
            <person name="Montmayeur A."/>
            <person name="Mulrain L."/>
            <person name="Navidi A."/>
            <person name="Naylor J."/>
            <person name="Negash T."/>
            <person name="Nguyen T."/>
            <person name="Nguyen N."/>
            <person name="Nicol R."/>
            <person name="Norbu C."/>
            <person name="Norbu N."/>
            <person name="Novod N."/>
            <person name="O'Neill B."/>
            <person name="Osman S."/>
            <person name="Markiewicz E."/>
            <person name="Oyono O.L."/>
            <person name="Patti C."/>
            <person name="Phunkhang P."/>
            <person name="Pierre F."/>
            <person name="Priest M."/>
            <person name="Raghuraman S."/>
            <person name="Rege F."/>
            <person name="Reyes R."/>
            <person name="Rise C."/>
            <person name="Rogov P."/>
            <person name="Ross K."/>
            <person name="Ryan E."/>
            <person name="Settipalli S."/>
            <person name="Shea T."/>
            <person name="Sherpa N."/>
            <person name="Shi L."/>
            <person name="Shih D."/>
            <person name="Sparrow T."/>
            <person name="Spaulding J."/>
            <person name="Stalker J."/>
            <person name="Stange-Thomann N."/>
            <person name="Stavropoulos S."/>
            <person name="Stone C."/>
            <person name="Strader C."/>
            <person name="Tesfaye S."/>
            <person name="Thomson T."/>
            <person name="Thoulutsang Y."/>
            <person name="Thoulutsang D."/>
            <person name="Topham K."/>
            <person name="Topping I."/>
            <person name="Tsamla T."/>
            <person name="Vassiliev H."/>
            <person name="Vo A."/>
            <person name="Wangchuk T."/>
            <person name="Wangdi T."/>
            <person name="Weiand M."/>
            <person name="Wilkinson J."/>
            <person name="Wilson A."/>
            <person name="Yadav S."/>
            <person name="Young G."/>
            <person name="Yu Q."/>
            <person name="Zembek L."/>
            <person name="Zhong D."/>
            <person name="Zimmer A."/>
            <person name="Zwirko Z."/>
            <person name="Jaffe D.B."/>
            <person name="Alvarez P."/>
            <person name="Brockman W."/>
            <person name="Butler J."/>
            <person name="Chin C."/>
            <person name="Gnerre S."/>
            <person name="Grabherr M."/>
            <person name="Kleber M."/>
            <person name="Mauceli E."/>
            <person name="MacCallum I."/>
        </authorList>
    </citation>
    <scope>NUCLEOTIDE SEQUENCE [LARGE SCALE GENOMIC DNA]</scope>
    <source>
        <strain evidence="3">white501</strain>
    </source>
</reference>
<protein>
    <submittedName>
        <fullName evidence="2">GD19121</fullName>
    </submittedName>
</protein>
<dbReference type="PhylomeDB" id="B4QWF2"/>
<evidence type="ECO:0000256" key="1">
    <source>
        <dbReference type="SAM" id="MobiDB-lite"/>
    </source>
</evidence>
<proteinExistence type="predicted"/>
<sequence>MEEPSPPRDSLLFGPPRHQQMPKVNLFRVAAIPVDVVAGSLLGNSEYGCVSAYKEIRALRPGLNERWLGGAVRNALVFVRAVVCVGDAAAAAVDVDVATPETPLCACARKGRTALQNHHKINAHERPLADCLNRPIGIRLPRLQLQLKDNINVNVSGRRSCAAPVGIASDIYIAQNRRIEKTESPRRSLCSSRHKNEHGPTT</sequence>
<evidence type="ECO:0000313" key="3">
    <source>
        <dbReference type="Proteomes" id="UP000000304"/>
    </source>
</evidence>
<dbReference type="Proteomes" id="UP000000304">
    <property type="component" value="Chromosome 3R"/>
</dbReference>